<proteinExistence type="predicted"/>
<organism evidence="3 4">
    <name type="scientific">Trichoplusia ni</name>
    <name type="common">Cabbage looper</name>
    <dbReference type="NCBI Taxonomy" id="7111"/>
    <lineage>
        <taxon>Eukaryota</taxon>
        <taxon>Metazoa</taxon>
        <taxon>Ecdysozoa</taxon>
        <taxon>Arthropoda</taxon>
        <taxon>Hexapoda</taxon>
        <taxon>Insecta</taxon>
        <taxon>Pterygota</taxon>
        <taxon>Neoptera</taxon>
        <taxon>Endopterygota</taxon>
        <taxon>Lepidoptera</taxon>
        <taxon>Glossata</taxon>
        <taxon>Ditrysia</taxon>
        <taxon>Noctuoidea</taxon>
        <taxon>Noctuidae</taxon>
        <taxon>Plusiinae</taxon>
        <taxon>Trichoplusia</taxon>
    </lineage>
</organism>
<feature type="signal peptide" evidence="2">
    <location>
        <begin position="1"/>
        <end position="18"/>
    </location>
</feature>
<dbReference type="AlphaFoldDB" id="A0A7E5VVG5"/>
<dbReference type="OrthoDB" id="6620644at2759"/>
<keyword evidence="3" id="KW-1185">Reference proteome</keyword>
<feature type="chain" id="PRO_5028912111" evidence="2">
    <location>
        <begin position="19"/>
        <end position="120"/>
    </location>
</feature>
<dbReference type="RefSeq" id="XP_026732272.1">
    <property type="nucleotide sequence ID" value="XM_026876471.1"/>
</dbReference>
<evidence type="ECO:0000256" key="1">
    <source>
        <dbReference type="SAM" id="MobiDB-lite"/>
    </source>
</evidence>
<feature type="region of interest" description="Disordered" evidence="1">
    <location>
        <begin position="61"/>
        <end position="120"/>
    </location>
</feature>
<name>A0A7E5VVG5_TRINI</name>
<dbReference type="GeneID" id="113497035"/>
<reference evidence="4" key="1">
    <citation type="submission" date="2025-08" db="UniProtKB">
        <authorList>
            <consortium name="RefSeq"/>
        </authorList>
    </citation>
    <scope>IDENTIFICATION</scope>
</reference>
<accession>A0A7E5VVG5</accession>
<dbReference type="InParanoid" id="A0A7E5VVG5"/>
<dbReference type="KEGG" id="tnl:113497035"/>
<evidence type="ECO:0000313" key="3">
    <source>
        <dbReference type="Proteomes" id="UP000322000"/>
    </source>
</evidence>
<dbReference type="Proteomes" id="UP000322000">
    <property type="component" value="Chromosome 8"/>
</dbReference>
<gene>
    <name evidence="4" type="primary">LOC113497035</name>
</gene>
<keyword evidence="2" id="KW-0732">Signal</keyword>
<sequence length="120" mass="13594">MYKSLIVLCVVFCVVIEARPKWQHLQPVPGFVPVYIRTGDTPLEEINLELAEAFHELPAGRSAGKQVEASPDIPEQADQPQPDEIPAPVDDNIDRRPYEKKLLEKKKKASSELPKPIERR</sequence>
<feature type="compositionally biased region" description="Basic and acidic residues" evidence="1">
    <location>
        <begin position="92"/>
        <end position="102"/>
    </location>
</feature>
<protein>
    <submittedName>
        <fullName evidence="4">Uncharacterized protein LOC113497035</fullName>
    </submittedName>
</protein>
<evidence type="ECO:0000256" key="2">
    <source>
        <dbReference type="SAM" id="SignalP"/>
    </source>
</evidence>
<evidence type="ECO:0000313" key="4">
    <source>
        <dbReference type="RefSeq" id="XP_026732272.1"/>
    </source>
</evidence>